<evidence type="ECO:0000256" key="2">
    <source>
        <dbReference type="ARBA" id="ARBA00012485"/>
    </source>
</evidence>
<dbReference type="Gene3D" id="3.30.2410.10">
    <property type="entry name" value="Hect, E3 ligase catalytic domain"/>
    <property type="match status" value="1"/>
</dbReference>
<dbReference type="SUPFAM" id="SSF56204">
    <property type="entry name" value="Hect, E3 ligase catalytic domain"/>
    <property type="match status" value="1"/>
</dbReference>
<dbReference type="FunFam" id="3.30.2160.10:FF:000002">
    <property type="entry name" value="Putative Ubiquitin-protein ligase E3C"/>
    <property type="match status" value="1"/>
</dbReference>
<dbReference type="InterPro" id="IPR044611">
    <property type="entry name" value="E3A/B/C-like"/>
</dbReference>
<evidence type="ECO:0000256" key="4">
    <source>
        <dbReference type="ARBA" id="ARBA00022786"/>
    </source>
</evidence>
<dbReference type="CDD" id="cd00078">
    <property type="entry name" value="HECTc"/>
    <property type="match status" value="1"/>
</dbReference>
<dbReference type="PANTHER" id="PTHR45700:SF2">
    <property type="entry name" value="UBIQUITIN-PROTEIN LIGASE E3C"/>
    <property type="match status" value="1"/>
</dbReference>
<organism evidence="8 9">
    <name type="scientific">Cyclotella atomus</name>
    <dbReference type="NCBI Taxonomy" id="382360"/>
    <lineage>
        <taxon>Eukaryota</taxon>
        <taxon>Sar</taxon>
        <taxon>Stramenopiles</taxon>
        <taxon>Ochrophyta</taxon>
        <taxon>Bacillariophyta</taxon>
        <taxon>Coscinodiscophyceae</taxon>
        <taxon>Thalassiosirophycidae</taxon>
        <taxon>Stephanodiscales</taxon>
        <taxon>Stephanodiscaceae</taxon>
        <taxon>Cyclotella</taxon>
    </lineage>
</organism>
<evidence type="ECO:0000313" key="8">
    <source>
        <dbReference type="EMBL" id="KAL3786367.1"/>
    </source>
</evidence>
<keyword evidence="9" id="KW-1185">Reference proteome</keyword>
<dbReference type="SMART" id="SM00119">
    <property type="entry name" value="HECTc"/>
    <property type="match status" value="1"/>
</dbReference>
<dbReference type="Pfam" id="PF00632">
    <property type="entry name" value="HECT"/>
    <property type="match status" value="1"/>
</dbReference>
<dbReference type="InterPro" id="IPR000569">
    <property type="entry name" value="HECT_dom"/>
</dbReference>
<feature type="domain" description="HECT" evidence="7">
    <location>
        <begin position="1003"/>
        <end position="1343"/>
    </location>
</feature>
<feature type="active site" description="Glycyl thioester intermediate" evidence="5">
    <location>
        <position position="1311"/>
    </location>
</feature>
<reference evidence="8 9" key="1">
    <citation type="submission" date="2024-10" db="EMBL/GenBank/DDBJ databases">
        <title>Updated reference genomes for cyclostephanoid diatoms.</title>
        <authorList>
            <person name="Roberts W.R."/>
            <person name="Alverson A.J."/>
        </authorList>
    </citation>
    <scope>NUCLEOTIDE SEQUENCE [LARGE SCALE GENOMIC DNA]</scope>
    <source>
        <strain evidence="8 9">AJA010-31</strain>
    </source>
</reference>
<dbReference type="FunFam" id="3.30.2410.10:FF:000009">
    <property type="entry name" value="Probable E3 ubiquitin-protein ligase HECTD2"/>
    <property type="match status" value="1"/>
</dbReference>
<protein>
    <recommendedName>
        <fullName evidence="2">HECT-type E3 ubiquitin transferase</fullName>
        <ecNumber evidence="2">2.3.2.26</ecNumber>
    </recommendedName>
</protein>
<accession>A0ABD3PEP6</accession>
<keyword evidence="4 5" id="KW-0833">Ubl conjugation pathway</keyword>
<comment type="caution">
    <text evidence="8">The sequence shown here is derived from an EMBL/GenBank/DDBJ whole genome shotgun (WGS) entry which is preliminary data.</text>
</comment>
<dbReference type="EMBL" id="JALLPJ020000653">
    <property type="protein sequence ID" value="KAL3786367.1"/>
    <property type="molecule type" value="Genomic_DNA"/>
</dbReference>
<keyword evidence="3" id="KW-0808">Transferase</keyword>
<evidence type="ECO:0000256" key="6">
    <source>
        <dbReference type="SAM" id="MobiDB-lite"/>
    </source>
</evidence>
<dbReference type="PANTHER" id="PTHR45700">
    <property type="entry name" value="UBIQUITIN-PROTEIN LIGASE E3C"/>
    <property type="match status" value="1"/>
</dbReference>
<dbReference type="GO" id="GO:0061630">
    <property type="term" value="F:ubiquitin protein ligase activity"/>
    <property type="evidence" value="ECO:0007669"/>
    <property type="project" value="UniProtKB-EC"/>
</dbReference>
<evidence type="ECO:0000256" key="5">
    <source>
        <dbReference type="PROSITE-ProRule" id="PRU00104"/>
    </source>
</evidence>
<evidence type="ECO:0000313" key="9">
    <source>
        <dbReference type="Proteomes" id="UP001530400"/>
    </source>
</evidence>
<feature type="compositionally biased region" description="Basic and acidic residues" evidence="6">
    <location>
        <begin position="27"/>
        <end position="43"/>
    </location>
</feature>
<evidence type="ECO:0000259" key="7">
    <source>
        <dbReference type="PROSITE" id="PS50237"/>
    </source>
</evidence>
<dbReference type="EC" id="2.3.2.26" evidence="2"/>
<dbReference type="Proteomes" id="UP001530400">
    <property type="component" value="Unassembled WGS sequence"/>
</dbReference>
<feature type="region of interest" description="Disordered" evidence="6">
    <location>
        <begin position="1"/>
        <end position="43"/>
    </location>
</feature>
<dbReference type="Gene3D" id="3.30.2160.10">
    <property type="entry name" value="Hect, E3 ligase catalytic domain"/>
    <property type="match status" value="1"/>
</dbReference>
<proteinExistence type="predicted"/>
<dbReference type="PROSITE" id="PS50237">
    <property type="entry name" value="HECT"/>
    <property type="match status" value="1"/>
</dbReference>
<name>A0ABD3PEP6_9STRA</name>
<evidence type="ECO:0000256" key="1">
    <source>
        <dbReference type="ARBA" id="ARBA00000885"/>
    </source>
</evidence>
<dbReference type="Gene3D" id="3.90.1750.10">
    <property type="entry name" value="Hect, E3 ligase catalytic domains"/>
    <property type="match status" value="1"/>
</dbReference>
<evidence type="ECO:0000256" key="3">
    <source>
        <dbReference type="ARBA" id="ARBA00022679"/>
    </source>
</evidence>
<gene>
    <name evidence="8" type="ORF">ACHAWO_005304</name>
</gene>
<dbReference type="InterPro" id="IPR035983">
    <property type="entry name" value="Hect_E3_ubiquitin_ligase"/>
</dbReference>
<comment type="catalytic activity">
    <reaction evidence="1">
        <text>S-ubiquitinyl-[E2 ubiquitin-conjugating enzyme]-L-cysteine + [acceptor protein]-L-lysine = [E2 ubiquitin-conjugating enzyme]-L-cysteine + N(6)-ubiquitinyl-[acceptor protein]-L-lysine.</text>
        <dbReference type="EC" id="2.3.2.26"/>
    </reaction>
</comment>
<sequence length="1343" mass="149299">MFAEELAGNPAKKRADEAKARRLRAKREKEAKDARRKKDAERMDAVAAAMCDVNSEPKPVGTADSNGLNAPQNLVGAVSTVADKKVASTSDTPLTAAQIAAEQRKIRSEGRQKNSSAIVIQSLLRSKFVASKTRDEQRVVFDKRMSDLIALAGILKKSQGSDYVPPPATASMLVVQFLFFAWPYNSQKKNSDIQDSVVILSEQDVSRWAKLIRHIVLPGIVTDDSDLDPLMPWLDTLAGERRLTKLLGLCVSSIAKRHGGAGITDKAALFTDVDSVLRRILLLDDSTTKYGGGARDEIHQISRRLFFQNQLAGVANERSSCDIIQSLRLMLLYGSNGRTSPIPAEAGQLRENCIGQDEKERISILFALAVDYLARLIANGERDVSIYCVRFLKEVLAIPLLTWKVKPEAYMRIIDQSSGHRHPPLVGYIQCFIDLKCEEVSNGCIDVALEMTDVSLTSCPAPAVLCLLANLIQLGKQCSSLNGSDQSKLHFKAAAEYHNFLSNLINAAPLGTFSRRMSAVEWVYIGSSSTPIVLSEAVVEQASSLLADSYVRQLFRCAIDPDSLDTDKVINTKSDKDKSYEKDLEEIGTESVSSLAAKEAMVDRNRSFWQGSWAKKLTQSVNALITGPDKQKSRSSLKGPGQLMNTSSIARQLANGKGSVTRTVTNAVLTSEAESGNKETASSTKREHEYSITFLLSLCRTYSTIISRWGGCGKDDLVKRCIQDTKKSATSSKGSDDAAGTLEPCVTALLNVLCFSTSLLDTTCAIIQSNPKVIADLYSVIDVNKRREPIRSLNTRSIYNRNNRSLGECEGNIGAAVLLVFTTCLSHTLMVTDDVEIHDMEKPLPKHQLRRCILLLKKLLYRACCLDDVHELSINLVSDHLGLSLISRSSKVMNDLYSRSSRRLLCTPQFWTEDSLLESDLRRCKSHGDYIRLLSSPVCRICPFLVSFKRRLKLFERIVTTNRIDIQGSNDFRNLKPGIMVKVMRGRVLEDGLIHLNNLGRNMRQRIVVNYLTQAGTKESGIDVGGLFKEFWTDLSNIAFDPNYALFRVTEGSASLMYPNPSSRLAHGSDHIILFEFLGRILGKALYEGITIQPQFAHLFLSFLKGGHQYLHLLTDLSTIDPQLYNNLMFLKSYTGDVSDLCLTFTVANDDFRVSEVPLIANGANIEVTNENKRRYIYLVAKHHVCDRIKEQSDAFTRGLWEVIDRSWLRLFNEPELQVLISGPSDGKIDVSDMKSNARYTGGYSMVDRNIIRFWSCVSSFTPKQQADLLRFVTSCERPPPLGFASMNPPFTIQRVGIMRDGEKLPTASTCFNTLKLPTYSSEKVMKERLLYAIQAGAGFELT</sequence>